<gene>
    <name evidence="1" type="ORF">H312_01656</name>
</gene>
<protein>
    <submittedName>
        <fullName evidence="1">Uncharacterized protein</fullName>
    </submittedName>
</protein>
<reference evidence="2" key="1">
    <citation type="submission" date="2013-02" db="EMBL/GenBank/DDBJ databases">
        <authorList>
            <consortium name="The Broad Institute Genome Sequencing Platform"/>
            <person name="Cuomo C."/>
            <person name="Becnel J."/>
            <person name="Sanscrainte N."/>
            <person name="Walker B."/>
            <person name="Young S.K."/>
            <person name="Zeng Q."/>
            <person name="Gargeya S."/>
            <person name="Fitzgerald M."/>
            <person name="Haas B."/>
            <person name="Abouelleil A."/>
            <person name="Alvarado L."/>
            <person name="Arachchi H.M."/>
            <person name="Berlin A.M."/>
            <person name="Chapman S.B."/>
            <person name="Dewar J."/>
            <person name="Goldberg J."/>
            <person name="Griggs A."/>
            <person name="Gujja S."/>
            <person name="Hansen M."/>
            <person name="Howarth C."/>
            <person name="Imamovic A."/>
            <person name="Larimer J."/>
            <person name="McCowan C."/>
            <person name="Murphy C."/>
            <person name="Neiman D."/>
            <person name="Pearson M."/>
            <person name="Priest M."/>
            <person name="Roberts A."/>
            <person name="Saif S."/>
            <person name="Shea T."/>
            <person name="Sisk P."/>
            <person name="Sykes S."/>
            <person name="Wortman J."/>
            <person name="Nusbaum C."/>
            <person name="Birren B."/>
        </authorList>
    </citation>
    <scope>NUCLEOTIDE SEQUENCE [LARGE SCALE GENOMIC DNA]</scope>
    <source>
        <strain evidence="2">PRA339</strain>
    </source>
</reference>
<dbReference type="Proteomes" id="UP000030655">
    <property type="component" value="Unassembled WGS sequence"/>
</dbReference>
<accession>A0A059F0W7</accession>
<dbReference type="EMBL" id="KK365157">
    <property type="protein sequence ID" value="KCZ80938.1"/>
    <property type="molecule type" value="Genomic_DNA"/>
</dbReference>
<dbReference type="HOGENOM" id="CLU_1532145_0_0_1"/>
<name>A0A059F0W7_9MICR</name>
<dbReference type="AlphaFoldDB" id="A0A059F0W7"/>
<reference evidence="1 2" key="2">
    <citation type="submission" date="2014-03" db="EMBL/GenBank/DDBJ databases">
        <title>The Genome Sequence of Anncaliia algerae insect isolate PRA339.</title>
        <authorList>
            <consortium name="The Broad Institute Genome Sequencing Platform"/>
            <consortium name="The Broad Institute Genome Sequencing Center for Infectious Disease"/>
            <person name="Cuomo C."/>
            <person name="Becnel J."/>
            <person name="Sanscrainte N."/>
            <person name="Walker B."/>
            <person name="Young S.K."/>
            <person name="Zeng Q."/>
            <person name="Gargeya S."/>
            <person name="Fitzgerald M."/>
            <person name="Haas B."/>
            <person name="Abouelleil A."/>
            <person name="Alvarado L."/>
            <person name="Arachchi H.M."/>
            <person name="Berlin A.M."/>
            <person name="Chapman S.B."/>
            <person name="Dewar J."/>
            <person name="Goldberg J."/>
            <person name="Griggs A."/>
            <person name="Gujja S."/>
            <person name="Hansen M."/>
            <person name="Howarth C."/>
            <person name="Imamovic A."/>
            <person name="Larimer J."/>
            <person name="McCowan C."/>
            <person name="Murphy C."/>
            <person name="Neiman D."/>
            <person name="Pearson M."/>
            <person name="Priest M."/>
            <person name="Roberts A."/>
            <person name="Saif S."/>
            <person name="Shea T."/>
            <person name="Sisk P."/>
            <person name="Sykes S."/>
            <person name="Wortman J."/>
            <person name="Nusbaum C."/>
            <person name="Birren B."/>
        </authorList>
    </citation>
    <scope>NUCLEOTIDE SEQUENCE [LARGE SCALE GENOMIC DNA]</scope>
    <source>
        <strain evidence="1 2">PRA339</strain>
    </source>
</reference>
<evidence type="ECO:0000313" key="2">
    <source>
        <dbReference type="Proteomes" id="UP000030655"/>
    </source>
</evidence>
<organism evidence="1 2">
    <name type="scientific">Anncaliia algerae PRA339</name>
    <dbReference type="NCBI Taxonomy" id="1288291"/>
    <lineage>
        <taxon>Eukaryota</taxon>
        <taxon>Fungi</taxon>
        <taxon>Fungi incertae sedis</taxon>
        <taxon>Microsporidia</taxon>
        <taxon>Tubulinosematoidea</taxon>
        <taxon>Tubulinosematidae</taxon>
        <taxon>Anncaliia</taxon>
    </lineage>
</organism>
<sequence length="175" mass="21337">MLLFLTKILASEFDYVDNSYCIKELLQWSNNLIPGNETNKEKLFLMKFRDSFSKEYTKGHIKLVDENHLYTSCPQDCKYNCDKYFLRYRKFFNSTSDFINSRVHALYETFENLYLRRFVYLADERCTKEEFETELNEILTINRNNKNYEVEREFLLVLDRIMEEVCHEEETEEIK</sequence>
<proteinExistence type="predicted"/>
<keyword evidence="2" id="KW-1185">Reference proteome</keyword>
<evidence type="ECO:0000313" key="1">
    <source>
        <dbReference type="EMBL" id="KCZ80938.1"/>
    </source>
</evidence>
<dbReference type="VEuPathDB" id="MicrosporidiaDB:H312_01656"/>